<organism evidence="5 6">
    <name type="scientific">Fibrivirga algicola</name>
    <dbReference type="NCBI Taxonomy" id="2950420"/>
    <lineage>
        <taxon>Bacteria</taxon>
        <taxon>Pseudomonadati</taxon>
        <taxon>Bacteroidota</taxon>
        <taxon>Cytophagia</taxon>
        <taxon>Cytophagales</taxon>
        <taxon>Spirosomataceae</taxon>
        <taxon>Fibrivirga</taxon>
    </lineage>
</organism>
<dbReference type="PANTHER" id="PTHR36175:SF1">
    <property type="entry name" value="CYANOPHYCINASE"/>
    <property type="match status" value="1"/>
</dbReference>
<accession>A0ABX0QJ99</accession>
<reference evidence="5" key="1">
    <citation type="submission" date="2024-05" db="EMBL/GenBank/DDBJ databases">
        <authorList>
            <person name="Jung D.-H."/>
        </authorList>
    </citation>
    <scope>NUCLEOTIDE SEQUENCE</scope>
    <source>
        <strain evidence="5">JA-25</strain>
    </source>
</reference>
<evidence type="ECO:0000256" key="2">
    <source>
        <dbReference type="ARBA" id="ARBA00022670"/>
    </source>
</evidence>
<keyword evidence="2" id="KW-0645">Protease</keyword>
<protein>
    <submittedName>
        <fullName evidence="5">Cyanophycinase</fullName>
    </submittedName>
</protein>
<dbReference type="SUPFAM" id="SSF52317">
    <property type="entry name" value="Class I glutamine amidotransferase-like"/>
    <property type="match status" value="1"/>
</dbReference>
<evidence type="ECO:0000256" key="1">
    <source>
        <dbReference type="ARBA" id="ARBA00006534"/>
    </source>
</evidence>
<evidence type="ECO:0000313" key="6">
    <source>
        <dbReference type="Proteomes" id="UP000606008"/>
    </source>
</evidence>
<comment type="similarity">
    <text evidence="1">Belongs to the peptidase S51 family.</text>
</comment>
<keyword evidence="4" id="KW-0720">Serine protease</keyword>
<dbReference type="InterPro" id="IPR029062">
    <property type="entry name" value="Class_I_gatase-like"/>
</dbReference>
<dbReference type="Gene3D" id="3.40.50.880">
    <property type="match status" value="1"/>
</dbReference>
<gene>
    <name evidence="5" type="ORF">F7231_08275</name>
</gene>
<comment type="caution">
    <text evidence="5">The sequence shown here is derived from an EMBL/GenBank/DDBJ whole genome shotgun (WGS) entry which is preliminary data.</text>
</comment>
<dbReference type="EMBL" id="WAEL01000002">
    <property type="protein sequence ID" value="NID10169.1"/>
    <property type="molecule type" value="Genomic_DNA"/>
</dbReference>
<dbReference type="Proteomes" id="UP000606008">
    <property type="component" value="Unassembled WGS sequence"/>
</dbReference>
<keyword evidence="6" id="KW-1185">Reference proteome</keyword>
<evidence type="ECO:0000256" key="4">
    <source>
        <dbReference type="ARBA" id="ARBA00022825"/>
    </source>
</evidence>
<dbReference type="RefSeq" id="WP_166691549.1">
    <property type="nucleotide sequence ID" value="NZ_WAEL01000002.1"/>
</dbReference>
<sequence length="347" mass="37113">MSSTPGHLLILTRFCLLLALSGRVAYGQSTPTPLSTTATGPTIWFTGDMTDVTTTTSPGILLAGGSTDVDDAMRWFLRKSGGGDVVVLRASGADGYNTYLYSTLGETVNSVETILLNSAAWVNDERVVQTIRNAEALFIAGGDQGKYVSFWKDSKVEDAINYLINTKKVPVGGTNAGCAILGAIYYPVFNESLASAEALSDPYHTNLMLGKNNFVNAPFLANTITDTHFAQRNRQGRLVAFLARMQTDWHITGRGIGISEKTAVAIEPTGVATVFGSSVAYFATPSGSGKPEQCVAGKRLAWSAKGKAIRIVEVQGSGTFNLKTWDTPAGSPVRYWYVEDGGLQMQP</sequence>
<evidence type="ECO:0000256" key="3">
    <source>
        <dbReference type="ARBA" id="ARBA00022801"/>
    </source>
</evidence>
<dbReference type="InterPro" id="IPR005320">
    <property type="entry name" value="Peptidase_S51"/>
</dbReference>
<dbReference type="CDD" id="cd03145">
    <property type="entry name" value="GAT1_cyanophycinase"/>
    <property type="match status" value="1"/>
</dbReference>
<proteinExistence type="inferred from homology"/>
<name>A0ABX0QJ99_9BACT</name>
<keyword evidence="3" id="KW-0378">Hydrolase</keyword>
<evidence type="ECO:0000313" key="5">
    <source>
        <dbReference type="EMBL" id="NID10169.1"/>
    </source>
</evidence>
<dbReference type="Pfam" id="PF03575">
    <property type="entry name" value="Peptidase_S51"/>
    <property type="match status" value="1"/>
</dbReference>
<dbReference type="PANTHER" id="PTHR36175">
    <property type="entry name" value="CYANOPHYCINASE"/>
    <property type="match status" value="1"/>
</dbReference>